<reference evidence="2" key="1">
    <citation type="journal article" date="2019" name="Int. J. Syst. Evol. Microbiol.">
        <title>The Global Catalogue of Microorganisms (GCM) 10K type strain sequencing project: providing services to taxonomists for standard genome sequencing and annotation.</title>
        <authorList>
            <consortium name="The Broad Institute Genomics Platform"/>
            <consortium name="The Broad Institute Genome Sequencing Center for Infectious Disease"/>
            <person name="Wu L."/>
            <person name="Ma J."/>
        </authorList>
    </citation>
    <scope>NUCLEOTIDE SEQUENCE [LARGE SCALE GENOMIC DNA]</scope>
    <source>
        <strain evidence="2">CCUG 53762</strain>
    </source>
</reference>
<gene>
    <name evidence="1" type="ORF">ACFSAH_04755</name>
</gene>
<dbReference type="InterPro" id="IPR011047">
    <property type="entry name" value="Quinoprotein_ADH-like_sf"/>
</dbReference>
<accession>A0ABW4I8X8</accession>
<comment type="caution">
    <text evidence="1">The sequence shown here is derived from an EMBL/GenBank/DDBJ whole genome shotgun (WGS) entry which is preliminary data.</text>
</comment>
<dbReference type="InterPro" id="IPR053143">
    <property type="entry name" value="Arylsulfate_ST"/>
</dbReference>
<dbReference type="InterPro" id="IPR010262">
    <property type="entry name" value="Arylsulfotransferase_bact"/>
</dbReference>
<dbReference type="EMBL" id="JBHUDG010000003">
    <property type="protein sequence ID" value="MFD1629175.1"/>
    <property type="molecule type" value="Genomic_DNA"/>
</dbReference>
<evidence type="ECO:0000313" key="1">
    <source>
        <dbReference type="EMBL" id="MFD1629175.1"/>
    </source>
</evidence>
<sequence>MIIIIAIALRESIMNLINPLRIKNVDLIHLPENRLRFKFRATTNRDCDAVIKYWTENSKDTLYTDVSKGTSHHTLWIVNTTAPTNYNFQIIAFNNKQKALSKERSFKTMPIYHATPYFNLEYIDNAFKKEINNKFFLTQILTEPGSAVIIDDFGNIVWYEAFKKGVKVSHWTTEKTVLCILGAEKIPSSGGDEIIEIDLSGKVKNHLQVGKGDMDKMVHHEVRKDEQGNIYAITFDEKIFDLSSIGGSKQDTVHGDGIVVFNKDGHKIWEWSMLDHLDPLSDPEIMKRKKDWVHANSVFKQKDGNFLLSFRDLNQIWNIDYKTGRVIWKFGDKGNFEFAPSDHFSSQHSAHITQNNELMILDNGTKNGITRALAFQLDTTNQKAYTKLKISLPREYYTTVKGNVSLFNIDKVLFCVTDPRALFVTDMKGRILWKIQVDGDPYRVEEIHNFLYPKPDFDASRN</sequence>
<protein>
    <submittedName>
        <fullName evidence="1">Aryl-sulfate sulfotransferase</fullName>
    </submittedName>
</protein>
<dbReference type="PANTHER" id="PTHR35340">
    <property type="entry name" value="PQQ ENZYME REPEAT PROTEIN-RELATED"/>
    <property type="match status" value="1"/>
</dbReference>
<proteinExistence type="predicted"/>
<name>A0ABW4I8X8_9SPHI</name>
<dbReference type="SUPFAM" id="SSF50998">
    <property type="entry name" value="Quinoprotein alcohol dehydrogenase-like"/>
    <property type="match status" value="1"/>
</dbReference>
<dbReference type="Proteomes" id="UP001597118">
    <property type="component" value="Unassembled WGS sequence"/>
</dbReference>
<evidence type="ECO:0000313" key="2">
    <source>
        <dbReference type="Proteomes" id="UP001597118"/>
    </source>
</evidence>
<keyword evidence="2" id="KW-1185">Reference proteome</keyword>
<dbReference type="Pfam" id="PF05935">
    <property type="entry name" value="Arylsulfotrans"/>
    <property type="match status" value="1"/>
</dbReference>
<dbReference type="PANTHER" id="PTHR35340:SF5">
    <property type="entry name" value="ASST-DOMAIN-CONTAINING PROTEIN"/>
    <property type="match status" value="1"/>
</dbReference>
<organism evidence="1 2">
    <name type="scientific">Pseudopedobacter beijingensis</name>
    <dbReference type="NCBI Taxonomy" id="1207056"/>
    <lineage>
        <taxon>Bacteria</taxon>
        <taxon>Pseudomonadati</taxon>
        <taxon>Bacteroidota</taxon>
        <taxon>Sphingobacteriia</taxon>
        <taxon>Sphingobacteriales</taxon>
        <taxon>Sphingobacteriaceae</taxon>
        <taxon>Pseudopedobacter</taxon>
    </lineage>
</organism>